<comment type="subcellular location">
    <subcellularLocation>
        <location evidence="1">Secreted</location>
    </subcellularLocation>
</comment>
<keyword evidence="4 10" id="KW-0645">Protease</keyword>
<dbReference type="InterPro" id="IPR034176">
    <property type="entry name" value="Peptidases_S8_13"/>
</dbReference>
<dbReference type="OrthoDB" id="9790784at2"/>
<accession>A0A1G8FYH3</accession>
<dbReference type="InterPro" id="IPR028994">
    <property type="entry name" value="Integrin_alpha_N"/>
</dbReference>
<dbReference type="STRING" id="335973.SAMN04488693_103251"/>
<dbReference type="Proteomes" id="UP000199258">
    <property type="component" value="Unassembled WGS sequence"/>
</dbReference>
<evidence type="ECO:0000256" key="5">
    <source>
        <dbReference type="ARBA" id="ARBA00022729"/>
    </source>
</evidence>
<dbReference type="PROSITE" id="PS00136">
    <property type="entry name" value="SUBTILASE_ASP"/>
    <property type="match status" value="1"/>
</dbReference>
<keyword evidence="5 13" id="KW-0732">Signal</keyword>
<dbReference type="InterPro" id="IPR000209">
    <property type="entry name" value="Peptidase_S8/S53_dom"/>
</dbReference>
<feature type="active site" description="Charge relay system" evidence="9 10">
    <location>
        <position position="414"/>
    </location>
</feature>
<evidence type="ECO:0000256" key="2">
    <source>
        <dbReference type="ARBA" id="ARBA00011073"/>
    </source>
</evidence>
<dbReference type="PANTHER" id="PTHR43806:SF11">
    <property type="entry name" value="CEREVISIN-RELATED"/>
    <property type="match status" value="1"/>
</dbReference>
<evidence type="ECO:0000256" key="4">
    <source>
        <dbReference type="ARBA" id="ARBA00022670"/>
    </source>
</evidence>
<keyword evidence="7 10" id="KW-0720">Serine protease</keyword>
<dbReference type="FunFam" id="3.40.50.200:FF:000022">
    <property type="entry name" value="Extracellular protease"/>
    <property type="match status" value="1"/>
</dbReference>
<dbReference type="InterPro" id="IPR050131">
    <property type="entry name" value="Peptidase_S8_subtilisin-like"/>
</dbReference>
<evidence type="ECO:0000256" key="12">
    <source>
        <dbReference type="SAM" id="MobiDB-lite"/>
    </source>
</evidence>
<evidence type="ECO:0000313" key="15">
    <source>
        <dbReference type="EMBL" id="SDH87189.1"/>
    </source>
</evidence>
<reference evidence="15 16" key="1">
    <citation type="submission" date="2016-10" db="EMBL/GenBank/DDBJ databases">
        <authorList>
            <person name="de Groot N.N."/>
        </authorList>
    </citation>
    <scope>NUCLEOTIDE SEQUENCE [LARGE SCALE GENOMIC DNA]</scope>
    <source>
        <strain evidence="15 16">NP_1H</strain>
    </source>
</reference>
<evidence type="ECO:0000256" key="8">
    <source>
        <dbReference type="ARBA" id="ARBA00023145"/>
    </source>
</evidence>
<keyword evidence="8" id="KW-0865">Zymogen</keyword>
<dbReference type="GO" id="GO:0005576">
    <property type="term" value="C:extracellular region"/>
    <property type="evidence" value="ECO:0007669"/>
    <property type="project" value="UniProtKB-SubCell"/>
</dbReference>
<evidence type="ECO:0000256" key="1">
    <source>
        <dbReference type="ARBA" id="ARBA00004613"/>
    </source>
</evidence>
<dbReference type="CDD" id="cd07496">
    <property type="entry name" value="Peptidases_S8_13"/>
    <property type="match status" value="1"/>
</dbReference>
<dbReference type="PANTHER" id="PTHR43806">
    <property type="entry name" value="PEPTIDASE S8"/>
    <property type="match status" value="1"/>
</dbReference>
<feature type="active site" description="Charge relay system" evidence="9 10">
    <location>
        <position position="182"/>
    </location>
</feature>
<dbReference type="GO" id="GO:0006508">
    <property type="term" value="P:proteolysis"/>
    <property type="evidence" value="ECO:0007669"/>
    <property type="project" value="UniProtKB-KW"/>
</dbReference>
<feature type="signal peptide" evidence="13">
    <location>
        <begin position="1"/>
        <end position="21"/>
    </location>
</feature>
<dbReference type="InterPro" id="IPR015500">
    <property type="entry name" value="Peptidase_S8_subtilisin-rel"/>
</dbReference>
<keyword evidence="3" id="KW-0964">Secreted</keyword>
<dbReference type="Pfam" id="PF00082">
    <property type="entry name" value="Peptidase_S8"/>
    <property type="match status" value="1"/>
</dbReference>
<evidence type="ECO:0000256" key="10">
    <source>
        <dbReference type="PROSITE-ProRule" id="PRU01240"/>
    </source>
</evidence>
<dbReference type="PROSITE" id="PS51892">
    <property type="entry name" value="SUBTILASE"/>
    <property type="match status" value="1"/>
</dbReference>
<dbReference type="RefSeq" id="WP_090585161.1">
    <property type="nucleotide sequence ID" value="NZ_FNDT01000003.1"/>
</dbReference>
<dbReference type="SUPFAM" id="SSF69318">
    <property type="entry name" value="Integrin alpha N-terminal domain"/>
    <property type="match status" value="1"/>
</dbReference>
<evidence type="ECO:0000256" key="7">
    <source>
        <dbReference type="ARBA" id="ARBA00022825"/>
    </source>
</evidence>
<dbReference type="GO" id="GO:0004252">
    <property type="term" value="F:serine-type endopeptidase activity"/>
    <property type="evidence" value="ECO:0007669"/>
    <property type="project" value="UniProtKB-UniRule"/>
</dbReference>
<gene>
    <name evidence="15" type="ORF">SAMN04488693_103251</name>
</gene>
<dbReference type="InterPro" id="IPR023827">
    <property type="entry name" value="Peptidase_S8_Asp-AS"/>
</dbReference>
<comment type="similarity">
    <text evidence="2 10 11">Belongs to the peptidase S8 family.</text>
</comment>
<keyword evidence="6 10" id="KW-0378">Hydrolase</keyword>
<feature type="domain" description="Peptidase S8/S53" evidence="14">
    <location>
        <begin position="175"/>
        <end position="459"/>
    </location>
</feature>
<organism evidence="15 16">
    <name type="scientific">Arthrobacter subterraneus</name>
    <dbReference type="NCBI Taxonomy" id="335973"/>
    <lineage>
        <taxon>Bacteria</taxon>
        <taxon>Bacillati</taxon>
        <taxon>Actinomycetota</taxon>
        <taxon>Actinomycetes</taxon>
        <taxon>Micrococcales</taxon>
        <taxon>Micrococcaceae</taxon>
        <taxon>Arthrobacter</taxon>
    </lineage>
</organism>
<dbReference type="EMBL" id="FNDT01000003">
    <property type="protein sequence ID" value="SDH87189.1"/>
    <property type="molecule type" value="Genomic_DNA"/>
</dbReference>
<evidence type="ECO:0000313" key="16">
    <source>
        <dbReference type="Proteomes" id="UP000199258"/>
    </source>
</evidence>
<feature type="region of interest" description="Disordered" evidence="12">
    <location>
        <begin position="207"/>
        <end position="233"/>
    </location>
</feature>
<evidence type="ECO:0000256" key="6">
    <source>
        <dbReference type="ARBA" id="ARBA00022801"/>
    </source>
</evidence>
<evidence type="ECO:0000256" key="11">
    <source>
        <dbReference type="RuleBase" id="RU003355"/>
    </source>
</evidence>
<dbReference type="PROSITE" id="PS00137">
    <property type="entry name" value="SUBTILASE_HIS"/>
    <property type="match status" value="1"/>
</dbReference>
<dbReference type="SUPFAM" id="SSF52743">
    <property type="entry name" value="Subtilisin-like"/>
    <property type="match status" value="1"/>
</dbReference>
<name>A0A1G8FYH3_9MICC</name>
<feature type="active site" description="Charge relay system" evidence="9 10">
    <location>
        <position position="235"/>
    </location>
</feature>
<dbReference type="AlphaFoldDB" id="A0A1G8FYH3"/>
<dbReference type="InterPro" id="IPR022398">
    <property type="entry name" value="Peptidase_S8_His-AS"/>
</dbReference>
<sequence>MPSLRSGSRVLLPLAMTTAIGASLLAAPAAGALSEPAQVPIDESVAAPSRADAGGTQPADRFIVKFRQDPAAAPGSRGNAYGRVAKELGIPVRELKETAGGAVVVEATGDVSSQAADAVVGVLNAHPDVEYAEIDVLLHPLATPNDQYYQHQWNLHEDTAGLRTPGAWDRSTGLGQTIAILDTGITEHSDLAANVLPGYDFIGDPALAADGNGRDPNPSDPGDACASDGSRSSWHGTHVAGTAGAVGNNSKGVVGVAYGAKLLPLRVIGACGGRLSDTVDAVRWAVGGIVSGAPLNLTPARVINMSLGAEAVCQASMQSAIDFAVQRGSVVIAAAGNESQPAANVSPANCRNVVTVGATSRAGDSASYSNYGPELDVSAPGGDGNTGAENILSTVNSGTSAPAGATYGYMQGTSMAAPHVAGVAALMLSVNPLLSPAQIEQTLRDTARSLPGTCTGGCGTGIVDADAAVARVASEAFSPSLRSEADVVAADSAGTLWNYPSNGAGGFSNRVKIGSGWSSLKSGFVTDWNQDGVLDMVAQWKDGRLTVYPGKYAGGFGAAQAIGTGWRDYFVTVGQWRSGDRFPGIVATDPNGALWFYGNGSGGALSGRTAIGTGWKGLYLTMTDFDGDSRMDILAKKADGKLIQYRSDGAGRFLSESRTTIGTGWGIIDSMTDLPGFNGMNQQGIMTRLTDGRLAYYPFANGVWGARTIAGSGWGGYNLFR</sequence>
<protein>
    <submittedName>
        <fullName evidence="15">Serine protease</fullName>
    </submittedName>
</protein>
<proteinExistence type="inferred from homology"/>
<evidence type="ECO:0000256" key="9">
    <source>
        <dbReference type="PIRSR" id="PIRSR615500-1"/>
    </source>
</evidence>
<evidence type="ECO:0000256" key="3">
    <source>
        <dbReference type="ARBA" id="ARBA00022525"/>
    </source>
</evidence>
<evidence type="ECO:0000259" key="14">
    <source>
        <dbReference type="Pfam" id="PF00082"/>
    </source>
</evidence>
<dbReference type="Gene3D" id="3.40.50.200">
    <property type="entry name" value="Peptidase S8/S53 domain"/>
    <property type="match status" value="1"/>
</dbReference>
<dbReference type="PRINTS" id="PR00723">
    <property type="entry name" value="SUBTILISIN"/>
</dbReference>
<dbReference type="InterPro" id="IPR036852">
    <property type="entry name" value="Peptidase_S8/S53_dom_sf"/>
</dbReference>
<feature type="chain" id="PRO_5011580480" evidence="13">
    <location>
        <begin position="22"/>
        <end position="721"/>
    </location>
</feature>
<keyword evidence="16" id="KW-1185">Reference proteome</keyword>
<dbReference type="PROSITE" id="PS00138">
    <property type="entry name" value="SUBTILASE_SER"/>
    <property type="match status" value="1"/>
</dbReference>
<dbReference type="InterPro" id="IPR023828">
    <property type="entry name" value="Peptidase_S8_Ser-AS"/>
</dbReference>
<evidence type="ECO:0000256" key="13">
    <source>
        <dbReference type="SAM" id="SignalP"/>
    </source>
</evidence>